<organism evidence="7 8">
    <name type="scientific">Rikenella microfusus</name>
    <dbReference type="NCBI Taxonomy" id="28139"/>
    <lineage>
        <taxon>Bacteria</taxon>
        <taxon>Pseudomonadati</taxon>
        <taxon>Bacteroidota</taxon>
        <taxon>Bacteroidia</taxon>
        <taxon>Bacteroidales</taxon>
        <taxon>Rikenellaceae</taxon>
        <taxon>Rikenella</taxon>
    </lineage>
</organism>
<accession>A0A379MR73</accession>
<reference evidence="7 8" key="1">
    <citation type="submission" date="2018-06" db="EMBL/GenBank/DDBJ databases">
        <authorList>
            <consortium name="Pathogen Informatics"/>
            <person name="Doyle S."/>
        </authorList>
    </citation>
    <scope>NUCLEOTIDE SEQUENCE [LARGE SCALE GENOMIC DNA]</scope>
    <source>
        <strain evidence="7 8">NCTC11190</strain>
    </source>
</reference>
<dbReference type="Gene3D" id="2.60.40.2580">
    <property type="match status" value="1"/>
</dbReference>
<evidence type="ECO:0000256" key="2">
    <source>
        <dbReference type="ARBA" id="ARBA00006011"/>
    </source>
</evidence>
<dbReference type="Pfam" id="PF06321">
    <property type="entry name" value="P_gingi_FimA"/>
    <property type="match status" value="1"/>
</dbReference>
<dbReference type="Gene3D" id="2.60.40.3690">
    <property type="match status" value="1"/>
</dbReference>
<evidence type="ECO:0000256" key="1">
    <source>
        <dbReference type="ARBA" id="ARBA00004561"/>
    </source>
</evidence>
<evidence type="ECO:0000256" key="3">
    <source>
        <dbReference type="ARBA" id="ARBA00022729"/>
    </source>
</evidence>
<dbReference type="Proteomes" id="UP000255233">
    <property type="component" value="Unassembled WGS sequence"/>
</dbReference>
<feature type="chain" id="PRO_5016656936" evidence="5">
    <location>
        <begin position="24"/>
        <end position="355"/>
    </location>
</feature>
<dbReference type="EMBL" id="UGVL01000001">
    <property type="protein sequence ID" value="SUE33269.1"/>
    <property type="molecule type" value="Genomic_DNA"/>
</dbReference>
<gene>
    <name evidence="7" type="ORF">NCTC11190_00473</name>
</gene>
<evidence type="ECO:0000259" key="6">
    <source>
        <dbReference type="Pfam" id="PF06321"/>
    </source>
</evidence>
<evidence type="ECO:0000256" key="4">
    <source>
        <dbReference type="ARBA" id="ARBA00023263"/>
    </source>
</evidence>
<feature type="domain" description="Major fimbrial subunit protein N-terminal" evidence="6">
    <location>
        <begin position="40"/>
        <end position="167"/>
    </location>
</feature>
<keyword evidence="3 5" id="KW-0732">Signal</keyword>
<dbReference type="AlphaFoldDB" id="A0A379MR73"/>
<evidence type="ECO:0000313" key="8">
    <source>
        <dbReference type="Proteomes" id="UP000255233"/>
    </source>
</evidence>
<keyword evidence="4" id="KW-0281">Fimbrium</keyword>
<evidence type="ECO:0000256" key="5">
    <source>
        <dbReference type="SAM" id="SignalP"/>
    </source>
</evidence>
<proteinExistence type="inferred from homology"/>
<evidence type="ECO:0000313" key="7">
    <source>
        <dbReference type="EMBL" id="SUE33269.1"/>
    </source>
</evidence>
<dbReference type="STRING" id="880526.GCA_000427365_00972"/>
<name>A0A379MR73_9BACT</name>
<dbReference type="InterPro" id="IPR029141">
    <property type="entry name" value="FimA_N"/>
</dbReference>
<feature type="signal peptide" evidence="5">
    <location>
        <begin position="1"/>
        <end position="23"/>
    </location>
</feature>
<dbReference type="PROSITE" id="PS51257">
    <property type="entry name" value="PROKAR_LIPOPROTEIN"/>
    <property type="match status" value="1"/>
</dbReference>
<dbReference type="OrthoDB" id="1000913at2"/>
<keyword evidence="8" id="KW-1185">Reference proteome</keyword>
<comment type="similarity">
    <text evidence="2">Belongs to the bacteroidetes fimbrillin superfamily. FimA/Mfa1 family.</text>
</comment>
<dbReference type="GO" id="GO:0009289">
    <property type="term" value="C:pilus"/>
    <property type="evidence" value="ECO:0007669"/>
    <property type="project" value="UniProtKB-SubCell"/>
</dbReference>
<protein>
    <submittedName>
        <fullName evidence="7">Major fimbrial subunit protein (FimA)</fullName>
    </submittedName>
</protein>
<sequence length="355" mass="37801">MISIRKRSLWLFCAGLSALAVLAVSCNKDKGAVPPSGETASLTVTLSGQTAQGRAVAPTGSTEADALKAAENRLKNVTVFVFNDNGTLDKKQAFASDALSETITGLIAGPKKIVVAANVPDGITFPDGINYDWFADPKNVINLDSQSPETNGLFMSGEETATLSANTVTEKTIPVSRVVAKVKLGTITLEPEAGHDPAKFSLQRVAVMKARGSALMGIPSVAYTPDLFYGGMAGDKSVEKSYLAENITTGDYANRYFYVLPSDNDDNNATLLTLVGTYDGKTTYFPFRINDKVGSDGATSDGKFILRNNVYTVNVKLKRLGGGSSDPEVPADPASLTVTVEPQPWETELIQNVEW</sequence>
<comment type="subcellular location">
    <subcellularLocation>
        <location evidence="1">Fimbrium</location>
    </subcellularLocation>
</comment>